<protein>
    <submittedName>
        <fullName evidence="2 3">Uncharacterized protein</fullName>
    </submittedName>
</protein>
<dbReference type="EnsemblPlants" id="PNT77488">
    <property type="protein sequence ID" value="PNT77488"/>
    <property type="gene ID" value="BRADI_1g63622v3"/>
</dbReference>
<evidence type="ECO:0000313" key="3">
    <source>
        <dbReference type="EnsemblPlants" id="PNT77488"/>
    </source>
</evidence>
<evidence type="ECO:0000313" key="4">
    <source>
        <dbReference type="Proteomes" id="UP000008810"/>
    </source>
</evidence>
<dbReference type="EMBL" id="CM000880">
    <property type="protein sequence ID" value="PNT77488.1"/>
    <property type="molecule type" value="Genomic_DNA"/>
</dbReference>
<organism evidence="2">
    <name type="scientific">Brachypodium distachyon</name>
    <name type="common">Purple false brome</name>
    <name type="synonym">Trachynia distachya</name>
    <dbReference type="NCBI Taxonomy" id="15368"/>
    <lineage>
        <taxon>Eukaryota</taxon>
        <taxon>Viridiplantae</taxon>
        <taxon>Streptophyta</taxon>
        <taxon>Embryophyta</taxon>
        <taxon>Tracheophyta</taxon>
        <taxon>Spermatophyta</taxon>
        <taxon>Magnoliopsida</taxon>
        <taxon>Liliopsida</taxon>
        <taxon>Poales</taxon>
        <taxon>Poaceae</taxon>
        <taxon>BOP clade</taxon>
        <taxon>Pooideae</taxon>
        <taxon>Stipodae</taxon>
        <taxon>Brachypodieae</taxon>
        <taxon>Brachypodium</taxon>
    </lineage>
</organism>
<reference evidence="2 3" key="1">
    <citation type="journal article" date="2010" name="Nature">
        <title>Genome sequencing and analysis of the model grass Brachypodium distachyon.</title>
        <authorList>
            <consortium name="International Brachypodium Initiative"/>
        </authorList>
    </citation>
    <scope>NUCLEOTIDE SEQUENCE [LARGE SCALE GENOMIC DNA]</scope>
    <source>
        <strain evidence="2 3">Bd21</strain>
    </source>
</reference>
<feature type="region of interest" description="Disordered" evidence="1">
    <location>
        <begin position="23"/>
        <end position="51"/>
    </location>
</feature>
<reference evidence="2" key="2">
    <citation type="submission" date="2017-06" db="EMBL/GenBank/DDBJ databases">
        <title>WGS assembly of Brachypodium distachyon.</title>
        <authorList>
            <consortium name="The International Brachypodium Initiative"/>
            <person name="Lucas S."/>
            <person name="Harmon-Smith M."/>
            <person name="Lail K."/>
            <person name="Tice H."/>
            <person name="Grimwood J."/>
            <person name="Bruce D."/>
            <person name="Barry K."/>
            <person name="Shu S."/>
            <person name="Lindquist E."/>
            <person name="Wang M."/>
            <person name="Pitluck S."/>
            <person name="Vogel J.P."/>
            <person name="Garvin D.F."/>
            <person name="Mockler T.C."/>
            <person name="Schmutz J."/>
            <person name="Rokhsar D."/>
            <person name="Bevan M.W."/>
        </authorList>
    </citation>
    <scope>NUCLEOTIDE SEQUENCE</scope>
    <source>
        <strain evidence="2">Bd21</strain>
    </source>
</reference>
<dbReference type="InParanoid" id="A0A2K2DT78"/>
<keyword evidence="4" id="KW-1185">Reference proteome</keyword>
<reference evidence="3" key="3">
    <citation type="submission" date="2018-08" db="UniProtKB">
        <authorList>
            <consortium name="EnsemblPlants"/>
        </authorList>
    </citation>
    <scope>IDENTIFICATION</scope>
    <source>
        <strain evidence="3">cv. Bd21</strain>
    </source>
</reference>
<accession>A0A2K2DT78</accession>
<dbReference type="Proteomes" id="UP000008810">
    <property type="component" value="Chromosome 1"/>
</dbReference>
<sequence length="51" mass="5604">MSSELSRGFFWWLPRALPCPEPLPHSTPLLSSRPSPSVDRGGPPLRLPSPP</sequence>
<proteinExistence type="predicted"/>
<feature type="compositionally biased region" description="Low complexity" evidence="1">
    <location>
        <begin position="26"/>
        <end position="44"/>
    </location>
</feature>
<evidence type="ECO:0000256" key="1">
    <source>
        <dbReference type="SAM" id="MobiDB-lite"/>
    </source>
</evidence>
<gene>
    <name evidence="2" type="ORF">BRADI_1g63622v3</name>
</gene>
<dbReference type="Gramene" id="PNT77488">
    <property type="protein sequence ID" value="PNT77488"/>
    <property type="gene ID" value="BRADI_1g63622v3"/>
</dbReference>
<name>A0A2K2DT78_BRADI</name>
<dbReference type="AlphaFoldDB" id="A0A2K2DT78"/>
<evidence type="ECO:0000313" key="2">
    <source>
        <dbReference type="EMBL" id="PNT77488.1"/>
    </source>
</evidence>